<organism evidence="2 3">
    <name type="scientific">Venturia nashicola</name>
    <dbReference type="NCBI Taxonomy" id="86259"/>
    <lineage>
        <taxon>Eukaryota</taxon>
        <taxon>Fungi</taxon>
        <taxon>Dikarya</taxon>
        <taxon>Ascomycota</taxon>
        <taxon>Pezizomycotina</taxon>
        <taxon>Dothideomycetes</taxon>
        <taxon>Pleosporomycetidae</taxon>
        <taxon>Venturiales</taxon>
        <taxon>Venturiaceae</taxon>
        <taxon>Venturia</taxon>
    </lineage>
</organism>
<evidence type="ECO:0000256" key="1">
    <source>
        <dbReference type="SAM" id="MobiDB-lite"/>
    </source>
</evidence>
<feature type="compositionally biased region" description="Pro residues" evidence="1">
    <location>
        <begin position="71"/>
        <end position="80"/>
    </location>
</feature>
<sequence>MRAKKAWYMEMSAPMTKAKKIPRLKRNPPLPIRSKSRPHVRGQGIIETDYFEAGKGREGKEKERRRGKPPNRAPVEPPVQQPQQPGSVLDPTLAIRSRNPADAATPTPTPAVPPPRSLLHPVNGGARRSGSHPNVPHPDDRHVSHSFALKALNQRTLDQFKINMDNVIANCGCSVAWGFRIVTPRYYRNRLPHVC</sequence>
<feature type="region of interest" description="Disordered" evidence="1">
    <location>
        <begin position="18"/>
        <end position="138"/>
    </location>
</feature>
<comment type="caution">
    <text evidence="2">The sequence shown here is derived from an EMBL/GenBank/DDBJ whole genome shotgun (WGS) entry which is preliminary data.</text>
</comment>
<evidence type="ECO:0000313" key="3">
    <source>
        <dbReference type="Proteomes" id="UP000298493"/>
    </source>
</evidence>
<name>A0A4Z1P1P1_9PEZI</name>
<accession>A0A4Z1P1P1</accession>
<feature type="compositionally biased region" description="Pro residues" evidence="1">
    <location>
        <begin position="107"/>
        <end position="116"/>
    </location>
</feature>
<reference evidence="2 3" key="1">
    <citation type="submission" date="2019-04" db="EMBL/GenBank/DDBJ databases">
        <title>High contiguity whole genome sequence and gene annotation resource for two Venturia nashicola isolates.</title>
        <authorList>
            <person name="Prokchorchik M."/>
            <person name="Won K."/>
            <person name="Lee Y."/>
            <person name="Choi E.D."/>
            <person name="Segonzac C."/>
            <person name="Sohn K.H."/>
        </authorList>
    </citation>
    <scope>NUCLEOTIDE SEQUENCE [LARGE SCALE GENOMIC DNA]</scope>
    <source>
        <strain evidence="2 3">PRI2</strain>
    </source>
</reference>
<proteinExistence type="predicted"/>
<feature type="compositionally biased region" description="Basic and acidic residues" evidence="1">
    <location>
        <begin position="52"/>
        <end position="64"/>
    </location>
</feature>
<dbReference type="EMBL" id="SNSC02000026">
    <property type="protein sequence ID" value="TID13513.1"/>
    <property type="molecule type" value="Genomic_DNA"/>
</dbReference>
<keyword evidence="3" id="KW-1185">Reference proteome</keyword>
<dbReference type="Proteomes" id="UP000298493">
    <property type="component" value="Unassembled WGS sequence"/>
</dbReference>
<evidence type="ECO:0000313" key="2">
    <source>
        <dbReference type="EMBL" id="TID13513.1"/>
    </source>
</evidence>
<dbReference type="AlphaFoldDB" id="A0A4Z1P1P1"/>
<gene>
    <name evidence="2" type="ORF">E6O75_ATG11429</name>
</gene>
<protein>
    <submittedName>
        <fullName evidence="2">Uncharacterized protein</fullName>
    </submittedName>
</protein>